<keyword evidence="2 6" id="KW-0812">Transmembrane</keyword>
<dbReference type="Pfam" id="PF01544">
    <property type="entry name" value="CorA"/>
    <property type="match status" value="1"/>
</dbReference>
<dbReference type="GO" id="GO:0046873">
    <property type="term" value="F:metal ion transmembrane transporter activity"/>
    <property type="evidence" value="ECO:0007669"/>
    <property type="project" value="InterPro"/>
</dbReference>
<evidence type="ECO:0000256" key="5">
    <source>
        <dbReference type="PROSITE-ProRule" id="PRU00023"/>
    </source>
</evidence>
<dbReference type="Pfam" id="PF00023">
    <property type="entry name" value="Ank"/>
    <property type="match status" value="1"/>
</dbReference>
<dbReference type="OrthoDB" id="194358at2759"/>
<dbReference type="InterPro" id="IPR002523">
    <property type="entry name" value="MgTranspt_CorA/ZnTranspt_ZntB"/>
</dbReference>
<dbReference type="GeneID" id="63732544"/>
<dbReference type="SUPFAM" id="SSF144083">
    <property type="entry name" value="Magnesium transport protein CorA, transmembrane region"/>
    <property type="match status" value="1"/>
</dbReference>
<evidence type="ECO:0000256" key="3">
    <source>
        <dbReference type="ARBA" id="ARBA00022989"/>
    </source>
</evidence>
<gene>
    <name evidence="7" type="ORF">ASPVEDRAFT_81397</name>
</gene>
<evidence type="ECO:0000313" key="8">
    <source>
        <dbReference type="Proteomes" id="UP000184073"/>
    </source>
</evidence>
<keyword evidence="8" id="KW-1185">Reference proteome</keyword>
<evidence type="ECO:0000256" key="2">
    <source>
        <dbReference type="ARBA" id="ARBA00022692"/>
    </source>
</evidence>
<dbReference type="EMBL" id="KV878127">
    <property type="protein sequence ID" value="OJI99806.1"/>
    <property type="molecule type" value="Genomic_DNA"/>
</dbReference>
<evidence type="ECO:0000256" key="4">
    <source>
        <dbReference type="ARBA" id="ARBA00023136"/>
    </source>
</evidence>
<feature type="repeat" description="ANK" evidence="5">
    <location>
        <begin position="239"/>
        <end position="271"/>
    </location>
</feature>
<dbReference type="InterPro" id="IPR002110">
    <property type="entry name" value="Ankyrin_rpt"/>
</dbReference>
<feature type="repeat" description="ANK" evidence="5">
    <location>
        <begin position="117"/>
        <end position="149"/>
    </location>
</feature>
<keyword evidence="5" id="KW-0040">ANK repeat</keyword>
<dbReference type="Pfam" id="PF12796">
    <property type="entry name" value="Ank_2"/>
    <property type="match status" value="1"/>
</dbReference>
<keyword evidence="3 6" id="KW-1133">Transmembrane helix</keyword>
<dbReference type="InterPro" id="IPR036770">
    <property type="entry name" value="Ankyrin_rpt-contain_sf"/>
</dbReference>
<organism evidence="7 8">
    <name type="scientific">Aspergillus versicolor CBS 583.65</name>
    <dbReference type="NCBI Taxonomy" id="1036611"/>
    <lineage>
        <taxon>Eukaryota</taxon>
        <taxon>Fungi</taxon>
        <taxon>Dikarya</taxon>
        <taxon>Ascomycota</taxon>
        <taxon>Pezizomycotina</taxon>
        <taxon>Eurotiomycetes</taxon>
        <taxon>Eurotiomycetidae</taxon>
        <taxon>Eurotiales</taxon>
        <taxon>Aspergillaceae</taxon>
        <taxon>Aspergillus</taxon>
        <taxon>Aspergillus subgen. Nidulantes</taxon>
    </lineage>
</organism>
<dbReference type="AlphaFoldDB" id="A0A1L9PE50"/>
<feature type="transmembrane region" description="Helical" evidence="6">
    <location>
        <begin position="701"/>
        <end position="722"/>
    </location>
</feature>
<dbReference type="RefSeq" id="XP_040665569.1">
    <property type="nucleotide sequence ID" value="XM_040817033.1"/>
</dbReference>
<feature type="transmembrane region" description="Helical" evidence="6">
    <location>
        <begin position="671"/>
        <end position="695"/>
    </location>
</feature>
<dbReference type="PROSITE" id="PS50297">
    <property type="entry name" value="ANK_REP_REGION"/>
    <property type="match status" value="2"/>
</dbReference>
<dbReference type="PANTHER" id="PTHR24118:SF99">
    <property type="entry name" value="POTE ANKYRIN DOMAIN FAMILY MEMBER 3C-RELATED"/>
    <property type="match status" value="1"/>
</dbReference>
<dbReference type="PROSITE" id="PS50088">
    <property type="entry name" value="ANK_REPEAT"/>
    <property type="match status" value="2"/>
</dbReference>
<dbReference type="InterPro" id="IPR045863">
    <property type="entry name" value="CorA_TM1_TM2"/>
</dbReference>
<dbReference type="PANTHER" id="PTHR24118">
    <property type="entry name" value="POTE ANKYRIN DOMAIN"/>
    <property type="match status" value="1"/>
</dbReference>
<comment type="subcellular location">
    <subcellularLocation>
        <location evidence="1">Membrane</location>
        <topology evidence="1">Multi-pass membrane protein</topology>
    </subcellularLocation>
</comment>
<sequence length="763" mass="86248">MSSTSSRNSTNTQETIFLLAPSFDHGCARDAMPGARGQNPCLAVDPYAMTEFESTLTAQGTEGCRRFLDSGISKYEHPELCVSRALIIALGQGHSSIAEILLERSTPEGELMAYEMWGVTPLHIAVALDDEAMVELLLMSNASPQRQLRDDLVLVIFMLEALGERSGVFRQLYYQYMRLPISTPLGTAVENGNRSLVDALRRRDKNTYLLHALVWCERDTWLRELLPDYLDNVNQPDETGSTPLHFAVMVKSAPCIDMLLSAHADGTLLNLDGLSPAHMAIEKQLDIGICERLMESIDDANMAKLSRNFLTSVLNHASPSRALVRALLNRGASIDGIPARDWWKALGPPERDNDSHIHISRSMNQTYSIHRCYNVNFNVLDLPAYFCDAHSEINMLLLPKSCIDPSFRSRLDPSHAMGPLSFRVFNHDRWERKAILPQLTHLTRLPQNKFFITFSISIKCPEGLQDKPLANAQDIPPEGQFIGWVLTRAESKGSEDRWQDAKPYDSRLRVVTYFSTLDCGWIPESPAELCLNLLVEMNSDWHLVYEQSLQYLNRMRIKVLQQEGRNKRIIRELLRASLDCSRLVSALQLQVHRITSQVEVYRTHDYLRDSLHDDSALGNVSTSTEQLEKDVKMKISELSQLTQDLITLEFSLVSIHEAQLSTSMSVSMKRLSWITFIYLPLTFAASVFGANINVLADNPGWWWMAILAGALMFMTFSGWVLFKYTELENHLETAGDGIYSTIANRFGGRNRTDREQGIKDALE</sequence>
<dbReference type="SMART" id="SM00248">
    <property type="entry name" value="ANK"/>
    <property type="match status" value="4"/>
</dbReference>
<evidence type="ECO:0000256" key="1">
    <source>
        <dbReference type="ARBA" id="ARBA00004141"/>
    </source>
</evidence>
<dbReference type="SUPFAM" id="SSF48403">
    <property type="entry name" value="Ankyrin repeat"/>
    <property type="match status" value="1"/>
</dbReference>
<proteinExistence type="predicted"/>
<reference evidence="8" key="1">
    <citation type="journal article" date="2017" name="Genome Biol.">
        <title>Comparative genomics reveals high biological diversity and specific adaptations in the industrially and medically important fungal genus Aspergillus.</title>
        <authorList>
            <person name="de Vries R.P."/>
            <person name="Riley R."/>
            <person name="Wiebenga A."/>
            <person name="Aguilar-Osorio G."/>
            <person name="Amillis S."/>
            <person name="Uchima C.A."/>
            <person name="Anderluh G."/>
            <person name="Asadollahi M."/>
            <person name="Askin M."/>
            <person name="Barry K."/>
            <person name="Battaglia E."/>
            <person name="Bayram O."/>
            <person name="Benocci T."/>
            <person name="Braus-Stromeyer S.A."/>
            <person name="Caldana C."/>
            <person name="Canovas D."/>
            <person name="Cerqueira G.C."/>
            <person name="Chen F."/>
            <person name="Chen W."/>
            <person name="Choi C."/>
            <person name="Clum A."/>
            <person name="Dos Santos R.A."/>
            <person name="Damasio A.R."/>
            <person name="Diallinas G."/>
            <person name="Emri T."/>
            <person name="Fekete E."/>
            <person name="Flipphi M."/>
            <person name="Freyberg S."/>
            <person name="Gallo A."/>
            <person name="Gournas C."/>
            <person name="Habgood R."/>
            <person name="Hainaut M."/>
            <person name="Harispe M.L."/>
            <person name="Henrissat B."/>
            <person name="Hilden K.S."/>
            <person name="Hope R."/>
            <person name="Hossain A."/>
            <person name="Karabika E."/>
            <person name="Karaffa L."/>
            <person name="Karanyi Z."/>
            <person name="Krasevec N."/>
            <person name="Kuo A."/>
            <person name="Kusch H."/>
            <person name="LaButti K."/>
            <person name="Lagendijk E.L."/>
            <person name="Lapidus A."/>
            <person name="Levasseur A."/>
            <person name="Lindquist E."/>
            <person name="Lipzen A."/>
            <person name="Logrieco A.F."/>
            <person name="MacCabe A."/>
            <person name="Maekelae M.R."/>
            <person name="Malavazi I."/>
            <person name="Melin P."/>
            <person name="Meyer V."/>
            <person name="Mielnichuk N."/>
            <person name="Miskei M."/>
            <person name="Molnar A.P."/>
            <person name="Mule G."/>
            <person name="Ngan C.Y."/>
            <person name="Orejas M."/>
            <person name="Orosz E."/>
            <person name="Ouedraogo J.P."/>
            <person name="Overkamp K.M."/>
            <person name="Park H.-S."/>
            <person name="Perrone G."/>
            <person name="Piumi F."/>
            <person name="Punt P.J."/>
            <person name="Ram A.F."/>
            <person name="Ramon A."/>
            <person name="Rauscher S."/>
            <person name="Record E."/>
            <person name="Riano-Pachon D.M."/>
            <person name="Robert V."/>
            <person name="Roehrig J."/>
            <person name="Ruller R."/>
            <person name="Salamov A."/>
            <person name="Salih N.S."/>
            <person name="Samson R.A."/>
            <person name="Sandor E."/>
            <person name="Sanguinetti M."/>
            <person name="Schuetze T."/>
            <person name="Sepcic K."/>
            <person name="Shelest E."/>
            <person name="Sherlock G."/>
            <person name="Sophianopoulou V."/>
            <person name="Squina F.M."/>
            <person name="Sun H."/>
            <person name="Susca A."/>
            <person name="Todd R.B."/>
            <person name="Tsang A."/>
            <person name="Unkles S.E."/>
            <person name="van de Wiele N."/>
            <person name="van Rossen-Uffink D."/>
            <person name="Oliveira J.V."/>
            <person name="Vesth T.C."/>
            <person name="Visser J."/>
            <person name="Yu J.-H."/>
            <person name="Zhou M."/>
            <person name="Andersen M.R."/>
            <person name="Archer D.B."/>
            <person name="Baker S.E."/>
            <person name="Benoit I."/>
            <person name="Brakhage A.A."/>
            <person name="Braus G.H."/>
            <person name="Fischer R."/>
            <person name="Frisvad J.C."/>
            <person name="Goldman G.H."/>
            <person name="Houbraken J."/>
            <person name="Oakley B."/>
            <person name="Pocsi I."/>
            <person name="Scazzocchio C."/>
            <person name="Seiboth B."/>
            <person name="vanKuyk P.A."/>
            <person name="Wortman J."/>
            <person name="Dyer P.S."/>
            <person name="Grigoriev I.V."/>
        </authorList>
    </citation>
    <scope>NUCLEOTIDE SEQUENCE [LARGE SCALE GENOMIC DNA]</scope>
    <source>
        <strain evidence="8">CBS 583.65</strain>
    </source>
</reference>
<protein>
    <submittedName>
        <fullName evidence="7">Uncharacterized protein</fullName>
    </submittedName>
</protein>
<keyword evidence="4 6" id="KW-0472">Membrane</keyword>
<evidence type="ECO:0000256" key="6">
    <source>
        <dbReference type="SAM" id="Phobius"/>
    </source>
</evidence>
<dbReference type="Gene3D" id="1.25.40.20">
    <property type="entry name" value="Ankyrin repeat-containing domain"/>
    <property type="match status" value="1"/>
</dbReference>
<dbReference type="GO" id="GO:0016020">
    <property type="term" value="C:membrane"/>
    <property type="evidence" value="ECO:0007669"/>
    <property type="project" value="UniProtKB-SubCell"/>
</dbReference>
<evidence type="ECO:0000313" key="7">
    <source>
        <dbReference type="EMBL" id="OJI99806.1"/>
    </source>
</evidence>
<dbReference type="STRING" id="1036611.A0A1L9PE50"/>
<dbReference type="Gene3D" id="1.20.58.340">
    <property type="entry name" value="Magnesium transport protein CorA, transmembrane region"/>
    <property type="match status" value="1"/>
</dbReference>
<dbReference type="VEuPathDB" id="FungiDB:ASPVEDRAFT_81397"/>
<accession>A0A1L9PE50</accession>
<dbReference type="Proteomes" id="UP000184073">
    <property type="component" value="Unassembled WGS sequence"/>
</dbReference>
<name>A0A1L9PE50_ASPVE</name>